<dbReference type="RefSeq" id="WP_116008217.1">
    <property type="nucleotide sequence ID" value="NZ_QUOU01000001.1"/>
</dbReference>
<evidence type="ECO:0000256" key="2">
    <source>
        <dbReference type="ARBA" id="ARBA00022670"/>
    </source>
</evidence>
<evidence type="ECO:0000256" key="5">
    <source>
        <dbReference type="ARBA" id="ARBA00022833"/>
    </source>
</evidence>
<keyword evidence="8" id="KW-0732">Signal</keyword>
<dbReference type="AlphaFoldDB" id="A0A3E0TRZ0"/>
<name>A0A3E0TRZ0_9GAMM</name>
<gene>
    <name evidence="10" type="ORF">DXX93_11505</name>
</gene>
<dbReference type="Gene3D" id="1.10.1370.40">
    <property type="match status" value="1"/>
</dbReference>
<evidence type="ECO:0000256" key="7">
    <source>
        <dbReference type="RuleBase" id="RU003435"/>
    </source>
</evidence>
<evidence type="ECO:0000256" key="4">
    <source>
        <dbReference type="ARBA" id="ARBA00022801"/>
    </source>
</evidence>
<evidence type="ECO:0000313" key="10">
    <source>
        <dbReference type="EMBL" id="REL27130.1"/>
    </source>
</evidence>
<feature type="signal peptide" evidence="8">
    <location>
        <begin position="1"/>
        <end position="23"/>
    </location>
</feature>
<dbReference type="PANTHER" id="PTHR11804">
    <property type="entry name" value="PROTEASE M3 THIMET OLIGOPEPTIDASE-RELATED"/>
    <property type="match status" value="1"/>
</dbReference>
<evidence type="ECO:0000256" key="6">
    <source>
        <dbReference type="ARBA" id="ARBA00023049"/>
    </source>
</evidence>
<dbReference type="CDD" id="cd06455">
    <property type="entry name" value="M3A_TOP"/>
    <property type="match status" value="1"/>
</dbReference>
<keyword evidence="2 7" id="KW-0645">Protease</keyword>
<keyword evidence="5 7" id="KW-0862">Zinc</keyword>
<accession>A0A3E0TRZ0</accession>
<dbReference type="PANTHER" id="PTHR11804:SF84">
    <property type="entry name" value="SACCHAROLYSIN"/>
    <property type="match status" value="1"/>
</dbReference>
<keyword evidence="3 7" id="KW-0479">Metal-binding</keyword>
<keyword evidence="10" id="KW-0418">Kinase</keyword>
<comment type="cofactor">
    <cofactor evidence="7">
        <name>Zn(2+)</name>
        <dbReference type="ChEBI" id="CHEBI:29105"/>
    </cofactor>
    <text evidence="7">Binds 1 zinc ion.</text>
</comment>
<feature type="chain" id="PRO_5017612975" evidence="8">
    <location>
        <begin position="24"/>
        <end position="678"/>
    </location>
</feature>
<feature type="domain" description="Peptidase M3A/M3B catalytic" evidence="9">
    <location>
        <begin position="243"/>
        <end position="670"/>
    </location>
</feature>
<dbReference type="GO" id="GO:0046872">
    <property type="term" value="F:metal ion binding"/>
    <property type="evidence" value="ECO:0007669"/>
    <property type="project" value="UniProtKB-UniRule"/>
</dbReference>
<dbReference type="GO" id="GO:0004222">
    <property type="term" value="F:metalloendopeptidase activity"/>
    <property type="evidence" value="ECO:0007669"/>
    <property type="project" value="InterPro"/>
</dbReference>
<reference evidence="10 11" key="1">
    <citation type="submission" date="2018-08" db="EMBL/GenBank/DDBJ databases">
        <title>Thalassotalea euphylliae genome.</title>
        <authorList>
            <person name="Summers S."/>
            <person name="Rice S.A."/>
            <person name="Freckelton M.L."/>
            <person name="Nedved B.T."/>
            <person name="Hadfield M.G."/>
        </authorList>
    </citation>
    <scope>NUCLEOTIDE SEQUENCE [LARGE SCALE GENOMIC DNA]</scope>
    <source>
        <strain evidence="10 11">H1</strain>
    </source>
</reference>
<dbReference type="Gene3D" id="1.10.1370.10">
    <property type="entry name" value="Neurolysin, domain 3"/>
    <property type="match status" value="1"/>
</dbReference>
<dbReference type="InterPro" id="IPR024079">
    <property type="entry name" value="MetalloPept_cat_dom_sf"/>
</dbReference>
<sequence length="678" mass="77971">MLKVVAFTSIFLLITFCNNEANAAQSGESKAPIFLAKYQPTPLDSLNSATAISESCAQFLKNAENQKQLAKNSKLPPTQLNFYAPFDSLLVSIKSFSGRLRLISDSFEQPALREAARACQQKLSALESNIYLSKDIYNKYSAINRANLDDETRYSLQKQITKFQQSGVNTDNKTREKLRLLLRELVTIEQEFNRNINESVRYIKVKPEELKGLPEDFINAKTPDENGDIEISTRYPDLVPVISYAESDDVKRKLWFEFWQRAYPENVPVVAQLLAKRYEYAQLLGYQTYADYVLSDKMAKFPQRVQHFLHQLNEYTKAADNKDYLRLLERLKLINPSATKVELWQRDYLYELVLKEQLNVDSQAIRQYFSFTKTQAGILELVQALFDIQIKAWQPWVWHEDVTAYEVYDGEKLLGKFYLDLHPRAGKFTHAKVITLQQGIENKQLPIAAMLANFPSGNEALSHNDVVTFLHEFGHVLHVLFAHGKWSNTAGVTTERDFIEAPSQMLEEWVWHYPTLSRFATNEKGEALPKAMFDAMIAARDFNLGMNTRQQLHYAAFSLEVYNQNPQGLDVDMLSDQLQSEYTLFPANKNQYLYTSFTHLNGYSAAYYTYQWSLAISTEILSVFKAHGMMNKQTADKYRKNILEKGGSKPAEALVSDFLGRPIAFKTYAEKLKSYRAE</sequence>
<keyword evidence="6 7" id="KW-0482">Metalloprotease</keyword>
<dbReference type="InterPro" id="IPR024077">
    <property type="entry name" value="Neurolysin/TOP_dom2"/>
</dbReference>
<dbReference type="SUPFAM" id="SSF55486">
    <property type="entry name" value="Metalloproteases ('zincins'), catalytic domain"/>
    <property type="match status" value="1"/>
</dbReference>
<dbReference type="EMBL" id="QUOU01000001">
    <property type="protein sequence ID" value="REL27130.1"/>
    <property type="molecule type" value="Genomic_DNA"/>
</dbReference>
<evidence type="ECO:0000256" key="3">
    <source>
        <dbReference type="ARBA" id="ARBA00022723"/>
    </source>
</evidence>
<comment type="caution">
    <text evidence="10">The sequence shown here is derived from an EMBL/GenBank/DDBJ whole genome shotgun (WGS) entry which is preliminary data.</text>
</comment>
<evidence type="ECO:0000313" key="11">
    <source>
        <dbReference type="Proteomes" id="UP000256478"/>
    </source>
</evidence>
<dbReference type="Gene3D" id="3.40.390.10">
    <property type="entry name" value="Collagenase (Catalytic Domain)"/>
    <property type="match status" value="1"/>
</dbReference>
<keyword evidence="10" id="KW-0808">Transferase</keyword>
<dbReference type="InterPro" id="IPR001567">
    <property type="entry name" value="Pept_M3A_M3B_dom"/>
</dbReference>
<organism evidence="10 11">
    <name type="scientific">Thalassotalea euphylliae</name>
    <dbReference type="NCBI Taxonomy" id="1655234"/>
    <lineage>
        <taxon>Bacteria</taxon>
        <taxon>Pseudomonadati</taxon>
        <taxon>Pseudomonadota</taxon>
        <taxon>Gammaproteobacteria</taxon>
        <taxon>Alteromonadales</taxon>
        <taxon>Colwelliaceae</taxon>
        <taxon>Thalassotalea</taxon>
    </lineage>
</organism>
<dbReference type="Pfam" id="PF01432">
    <property type="entry name" value="Peptidase_M3"/>
    <property type="match status" value="1"/>
</dbReference>
<dbReference type="InterPro" id="IPR045090">
    <property type="entry name" value="Pept_M3A_M3B"/>
</dbReference>
<comment type="similarity">
    <text evidence="1 7">Belongs to the peptidase M3 family.</text>
</comment>
<evidence type="ECO:0000256" key="1">
    <source>
        <dbReference type="ARBA" id="ARBA00006040"/>
    </source>
</evidence>
<dbReference type="OrthoDB" id="9773538at2"/>
<keyword evidence="4 7" id="KW-0378">Hydrolase</keyword>
<dbReference type="GO" id="GO:0016301">
    <property type="term" value="F:kinase activity"/>
    <property type="evidence" value="ECO:0007669"/>
    <property type="project" value="UniProtKB-KW"/>
</dbReference>
<evidence type="ECO:0000259" key="9">
    <source>
        <dbReference type="Pfam" id="PF01432"/>
    </source>
</evidence>
<dbReference type="Proteomes" id="UP000256478">
    <property type="component" value="Unassembled WGS sequence"/>
</dbReference>
<proteinExistence type="inferred from homology"/>
<dbReference type="GO" id="GO:0006508">
    <property type="term" value="P:proteolysis"/>
    <property type="evidence" value="ECO:0007669"/>
    <property type="project" value="UniProtKB-KW"/>
</dbReference>
<protein>
    <submittedName>
        <fullName evidence="10">Tetraacyldisaccharide 4'-kinase</fullName>
    </submittedName>
</protein>
<dbReference type="GO" id="GO:0006518">
    <property type="term" value="P:peptide metabolic process"/>
    <property type="evidence" value="ECO:0007669"/>
    <property type="project" value="TreeGrafter"/>
</dbReference>
<evidence type="ECO:0000256" key="8">
    <source>
        <dbReference type="SAM" id="SignalP"/>
    </source>
</evidence>